<evidence type="ECO:0000259" key="7">
    <source>
        <dbReference type="Pfam" id="PF00031"/>
    </source>
</evidence>
<feature type="non-terminal residue" evidence="8">
    <location>
        <position position="1"/>
    </location>
</feature>
<comment type="subcellular location">
    <subcellularLocation>
        <location evidence="1">Secreted</location>
    </subcellularLocation>
</comment>
<evidence type="ECO:0000256" key="6">
    <source>
        <dbReference type="ARBA" id="ARBA00022729"/>
    </source>
</evidence>
<keyword evidence="6" id="KW-0732">Signal</keyword>
<keyword evidence="5" id="KW-0789">Thiol protease inhibitor</keyword>
<dbReference type="InterPro" id="IPR046350">
    <property type="entry name" value="Cystatin_sf"/>
</dbReference>
<dbReference type="GO" id="GO:0004869">
    <property type="term" value="F:cysteine-type endopeptidase inhibitor activity"/>
    <property type="evidence" value="ECO:0007669"/>
    <property type="project" value="UniProtKB-KW"/>
</dbReference>
<dbReference type="Proteomes" id="UP000011080">
    <property type="component" value="Unassembled WGS sequence"/>
</dbReference>
<dbReference type="InterPro" id="IPR000010">
    <property type="entry name" value="Cystatin_dom"/>
</dbReference>
<dbReference type="InterPro" id="IPR043250">
    <property type="entry name" value="CST9-like"/>
</dbReference>
<dbReference type="SUPFAM" id="SSF54403">
    <property type="entry name" value="Cystatin/monellin"/>
    <property type="match status" value="1"/>
</dbReference>
<evidence type="ECO:0000256" key="4">
    <source>
        <dbReference type="ARBA" id="ARBA00022690"/>
    </source>
</evidence>
<name>L8IXW9_9CETA</name>
<accession>L8IXW9</accession>
<evidence type="ECO:0000313" key="9">
    <source>
        <dbReference type="Proteomes" id="UP000011080"/>
    </source>
</evidence>
<evidence type="ECO:0000256" key="1">
    <source>
        <dbReference type="ARBA" id="ARBA00004613"/>
    </source>
</evidence>
<dbReference type="PANTHER" id="PTHR46945">
    <property type="entry name" value="CYSTATIN-9-LIKE"/>
    <property type="match status" value="1"/>
</dbReference>
<keyword evidence="4" id="KW-0646">Protease inhibitor</keyword>
<dbReference type="GO" id="GO:0019730">
    <property type="term" value="P:antimicrobial humoral response"/>
    <property type="evidence" value="ECO:0007669"/>
    <property type="project" value="TreeGrafter"/>
</dbReference>
<keyword evidence="3" id="KW-0964">Secreted</keyword>
<evidence type="ECO:0000256" key="5">
    <source>
        <dbReference type="ARBA" id="ARBA00022704"/>
    </source>
</evidence>
<evidence type="ECO:0000256" key="2">
    <source>
        <dbReference type="ARBA" id="ARBA00009403"/>
    </source>
</evidence>
<proteinExistence type="inferred from homology"/>
<sequence>DDQRLLKNYLPATVEYVLHMYNLMSQGRNAYKVVHVLRSWKDPVVPVQTQVDIGLVFSMELEFARTRCRKFDEGIGNCPFQATPDVNNTDICYFTIATDPWRTKLKLLNDTCLEGSAE</sequence>
<protein>
    <recommendedName>
        <fullName evidence="7">Cystatin domain-containing protein</fullName>
    </recommendedName>
</protein>
<dbReference type="Gene3D" id="3.10.450.10">
    <property type="match status" value="1"/>
</dbReference>
<dbReference type="PANTHER" id="PTHR46945:SF1">
    <property type="entry name" value="CYSTATIN-9-LIKE"/>
    <property type="match status" value="1"/>
</dbReference>
<organism evidence="8 9">
    <name type="scientific">Bos mutus</name>
    <name type="common">wild yak</name>
    <dbReference type="NCBI Taxonomy" id="72004"/>
    <lineage>
        <taxon>Eukaryota</taxon>
        <taxon>Metazoa</taxon>
        <taxon>Chordata</taxon>
        <taxon>Craniata</taxon>
        <taxon>Vertebrata</taxon>
        <taxon>Euteleostomi</taxon>
        <taxon>Mammalia</taxon>
        <taxon>Eutheria</taxon>
        <taxon>Laurasiatheria</taxon>
        <taxon>Artiodactyla</taxon>
        <taxon>Ruminantia</taxon>
        <taxon>Pecora</taxon>
        <taxon>Bovidae</taxon>
        <taxon>Bovinae</taxon>
        <taxon>Bos</taxon>
    </lineage>
</organism>
<reference evidence="8 9" key="1">
    <citation type="journal article" date="2012" name="Nat. Genet.">
        <title>The yak genome and adaptation to life at high altitude.</title>
        <authorList>
            <person name="Qiu Q."/>
            <person name="Zhang G."/>
            <person name="Ma T."/>
            <person name="Qian W."/>
            <person name="Wang J."/>
            <person name="Ye Z."/>
            <person name="Cao C."/>
            <person name="Hu Q."/>
            <person name="Kim J."/>
            <person name="Larkin D.M."/>
            <person name="Auvil L."/>
            <person name="Capitanu B."/>
            <person name="Ma J."/>
            <person name="Lewin H.A."/>
            <person name="Qian X."/>
            <person name="Lang Y."/>
            <person name="Zhou R."/>
            <person name="Wang L."/>
            <person name="Wang K."/>
            <person name="Xia J."/>
            <person name="Liao S."/>
            <person name="Pan S."/>
            <person name="Lu X."/>
            <person name="Hou H."/>
            <person name="Wang Y."/>
            <person name="Zang X."/>
            <person name="Yin Y."/>
            <person name="Ma H."/>
            <person name="Zhang J."/>
            <person name="Wang Z."/>
            <person name="Zhang Y."/>
            <person name="Zhang D."/>
            <person name="Yonezawa T."/>
            <person name="Hasegawa M."/>
            <person name="Zhong Y."/>
            <person name="Liu W."/>
            <person name="Zhang Y."/>
            <person name="Huang Z."/>
            <person name="Zhang S."/>
            <person name="Long R."/>
            <person name="Yang H."/>
            <person name="Wang J."/>
            <person name="Lenstra J.A."/>
            <person name="Cooper D.N."/>
            <person name="Wu Y."/>
            <person name="Wang J."/>
            <person name="Shi P."/>
            <person name="Wang J."/>
            <person name="Liu J."/>
        </authorList>
    </citation>
    <scope>NUCLEOTIDE SEQUENCE [LARGE SCALE GENOMIC DNA]</scope>
    <source>
        <strain evidence="9">yakQH1</strain>
    </source>
</reference>
<evidence type="ECO:0000313" key="8">
    <source>
        <dbReference type="EMBL" id="ELR61256.1"/>
    </source>
</evidence>
<dbReference type="Pfam" id="PF00031">
    <property type="entry name" value="Cystatin"/>
    <property type="match status" value="1"/>
</dbReference>
<evidence type="ECO:0000256" key="3">
    <source>
        <dbReference type="ARBA" id="ARBA00022525"/>
    </source>
</evidence>
<dbReference type="CDD" id="cd00042">
    <property type="entry name" value="CY"/>
    <property type="match status" value="1"/>
</dbReference>
<gene>
    <name evidence="8" type="ORF">M91_20732</name>
</gene>
<comment type="similarity">
    <text evidence="2">Belongs to the cystatin family.</text>
</comment>
<dbReference type="AlphaFoldDB" id="L8IXW9"/>
<feature type="domain" description="Cystatin" evidence="7">
    <location>
        <begin position="42"/>
        <end position="101"/>
    </location>
</feature>
<dbReference type="EMBL" id="JH880467">
    <property type="protein sequence ID" value="ELR61256.1"/>
    <property type="molecule type" value="Genomic_DNA"/>
</dbReference>
<dbReference type="GO" id="GO:0005615">
    <property type="term" value="C:extracellular space"/>
    <property type="evidence" value="ECO:0007669"/>
    <property type="project" value="TreeGrafter"/>
</dbReference>